<comment type="caution">
    <text evidence="6">The sequence shown here is derived from an EMBL/GenBank/DDBJ whole genome shotgun (WGS) entry which is preliminary data.</text>
</comment>
<protein>
    <submittedName>
        <fullName evidence="6">DNA polymerase-3 subunit epsilon</fullName>
        <ecNumber evidence="6">2.7.7.7</ecNumber>
    </submittedName>
</protein>
<evidence type="ECO:0000256" key="4">
    <source>
        <dbReference type="SAM" id="MobiDB-lite"/>
    </source>
</evidence>
<keyword evidence="2" id="KW-0378">Hydrolase</keyword>
<dbReference type="Pfam" id="PF00929">
    <property type="entry name" value="RNase_T"/>
    <property type="match status" value="1"/>
</dbReference>
<feature type="domain" description="BRCT" evidence="5">
    <location>
        <begin position="188"/>
        <end position="258"/>
    </location>
</feature>
<evidence type="ECO:0000259" key="5">
    <source>
        <dbReference type="PROSITE" id="PS50172"/>
    </source>
</evidence>
<dbReference type="InterPro" id="IPR036397">
    <property type="entry name" value="RNaseH_sf"/>
</dbReference>
<evidence type="ECO:0000313" key="6">
    <source>
        <dbReference type="EMBL" id="MBA8949903.1"/>
    </source>
</evidence>
<evidence type="ECO:0000256" key="3">
    <source>
        <dbReference type="ARBA" id="ARBA00022839"/>
    </source>
</evidence>
<dbReference type="EC" id="2.7.7.7" evidence="6"/>
<dbReference type="Pfam" id="PF00533">
    <property type="entry name" value="BRCT"/>
    <property type="match status" value="1"/>
</dbReference>
<dbReference type="InterPro" id="IPR036420">
    <property type="entry name" value="BRCT_dom_sf"/>
</dbReference>
<keyword evidence="6" id="KW-0808">Transferase</keyword>
<feature type="region of interest" description="Disordered" evidence="4">
    <location>
        <begin position="168"/>
        <end position="189"/>
    </location>
</feature>
<keyword evidence="7" id="KW-1185">Reference proteome</keyword>
<proteinExistence type="predicted"/>
<dbReference type="Gene3D" id="3.40.50.10190">
    <property type="entry name" value="BRCT domain"/>
    <property type="match status" value="1"/>
</dbReference>
<dbReference type="InterPro" id="IPR006054">
    <property type="entry name" value="DnaQ"/>
</dbReference>
<dbReference type="FunFam" id="3.30.420.10:FF:000045">
    <property type="entry name" value="3'-5' exonuclease DinG"/>
    <property type="match status" value="1"/>
</dbReference>
<dbReference type="GO" id="GO:0003887">
    <property type="term" value="F:DNA-directed DNA polymerase activity"/>
    <property type="evidence" value="ECO:0007669"/>
    <property type="project" value="UniProtKB-EC"/>
</dbReference>
<evidence type="ECO:0000256" key="2">
    <source>
        <dbReference type="ARBA" id="ARBA00022801"/>
    </source>
</evidence>
<dbReference type="EMBL" id="JACJIA010000002">
    <property type="protein sequence ID" value="MBA8949903.1"/>
    <property type="molecule type" value="Genomic_DNA"/>
</dbReference>
<dbReference type="InterPro" id="IPR013520">
    <property type="entry name" value="Ribonucl_H"/>
</dbReference>
<dbReference type="AlphaFoldDB" id="A0A7W3QKF4"/>
<dbReference type="Gene3D" id="3.30.420.10">
    <property type="entry name" value="Ribonuclease H-like superfamily/Ribonuclease H"/>
    <property type="match status" value="1"/>
</dbReference>
<sequence length="279" mass="29826">MADRVLAVGVVVLGAGGEFEGEFGSLVNPGVDPGPVEVHGITVERLRGAPLFSEVAGEVARLLRGRVMVAHNAEFDYEFLAAEFARAGIELPVERWLCTLSLNRRIRPPVGDLQLGTLAAHYGAEHRRAHDALEDARALAGVLRGSLAAADRDEVALPLVSCRARRARRPPSIPKTPCPYRSPGRMDEGGPLVQGMKVAITGETVMPREKLVERAVAVGLNVMGSVSRNTSVLVTNDRGLETAKARRAAEEGVPVVDEGTFLRLLDDVRPGVPAESVRA</sequence>
<dbReference type="PANTHER" id="PTHR30231">
    <property type="entry name" value="DNA POLYMERASE III SUBUNIT EPSILON"/>
    <property type="match status" value="1"/>
</dbReference>
<dbReference type="PANTHER" id="PTHR30231:SF4">
    <property type="entry name" value="PROTEIN NEN2"/>
    <property type="match status" value="1"/>
</dbReference>
<dbReference type="PROSITE" id="PS50172">
    <property type="entry name" value="BRCT"/>
    <property type="match status" value="1"/>
</dbReference>
<reference evidence="6 7" key="1">
    <citation type="submission" date="2020-08" db="EMBL/GenBank/DDBJ databases">
        <title>Genomic Encyclopedia of Type Strains, Phase IV (KMG-IV): sequencing the most valuable type-strain genomes for metagenomic binning, comparative biology and taxonomic classification.</title>
        <authorList>
            <person name="Goeker M."/>
        </authorList>
    </citation>
    <scope>NUCLEOTIDE SEQUENCE [LARGE SCALE GENOMIC DNA]</scope>
    <source>
        <strain evidence="6 7">DSM 44197</strain>
    </source>
</reference>
<organism evidence="6 7">
    <name type="scientific">Actinomadura namibiensis</name>
    <dbReference type="NCBI Taxonomy" id="182080"/>
    <lineage>
        <taxon>Bacteria</taxon>
        <taxon>Bacillati</taxon>
        <taxon>Actinomycetota</taxon>
        <taxon>Actinomycetes</taxon>
        <taxon>Streptosporangiales</taxon>
        <taxon>Thermomonosporaceae</taxon>
        <taxon>Actinomadura</taxon>
    </lineage>
</organism>
<dbReference type="GO" id="GO:0003677">
    <property type="term" value="F:DNA binding"/>
    <property type="evidence" value="ECO:0007669"/>
    <property type="project" value="InterPro"/>
</dbReference>
<dbReference type="SUPFAM" id="SSF53098">
    <property type="entry name" value="Ribonuclease H-like"/>
    <property type="match status" value="1"/>
</dbReference>
<keyword evidence="3" id="KW-0269">Exonuclease</keyword>
<dbReference type="NCBIfam" id="TIGR00573">
    <property type="entry name" value="dnaq"/>
    <property type="match status" value="1"/>
</dbReference>
<keyword evidence="1" id="KW-0540">Nuclease</keyword>
<dbReference type="SMART" id="SM00479">
    <property type="entry name" value="EXOIII"/>
    <property type="match status" value="1"/>
</dbReference>
<dbReference type="GO" id="GO:0005829">
    <property type="term" value="C:cytosol"/>
    <property type="evidence" value="ECO:0007669"/>
    <property type="project" value="TreeGrafter"/>
</dbReference>
<evidence type="ECO:0000256" key="1">
    <source>
        <dbReference type="ARBA" id="ARBA00022722"/>
    </source>
</evidence>
<dbReference type="InterPro" id="IPR012337">
    <property type="entry name" value="RNaseH-like_sf"/>
</dbReference>
<gene>
    <name evidence="6" type="ORF">HNR61_001516</name>
</gene>
<dbReference type="GO" id="GO:0008408">
    <property type="term" value="F:3'-5' exonuclease activity"/>
    <property type="evidence" value="ECO:0007669"/>
    <property type="project" value="TreeGrafter"/>
</dbReference>
<name>A0A7W3QKF4_ACTNM</name>
<dbReference type="GO" id="GO:0006260">
    <property type="term" value="P:DNA replication"/>
    <property type="evidence" value="ECO:0007669"/>
    <property type="project" value="InterPro"/>
</dbReference>
<dbReference type="CDD" id="cd06127">
    <property type="entry name" value="DEDDh"/>
    <property type="match status" value="1"/>
</dbReference>
<dbReference type="SMART" id="SM00292">
    <property type="entry name" value="BRCT"/>
    <property type="match status" value="1"/>
</dbReference>
<dbReference type="InterPro" id="IPR001357">
    <property type="entry name" value="BRCT_dom"/>
</dbReference>
<dbReference type="SUPFAM" id="SSF52113">
    <property type="entry name" value="BRCT domain"/>
    <property type="match status" value="1"/>
</dbReference>
<keyword evidence="6" id="KW-0548">Nucleotidyltransferase</keyword>
<dbReference type="CDD" id="cd17748">
    <property type="entry name" value="BRCT_DNA_ligase_like"/>
    <property type="match status" value="1"/>
</dbReference>
<accession>A0A7W3QKF4</accession>
<dbReference type="Proteomes" id="UP000572680">
    <property type="component" value="Unassembled WGS sequence"/>
</dbReference>
<evidence type="ECO:0000313" key="7">
    <source>
        <dbReference type="Proteomes" id="UP000572680"/>
    </source>
</evidence>